<dbReference type="SMART" id="SM00320">
    <property type="entry name" value="WD40"/>
    <property type="match status" value="6"/>
</dbReference>
<comment type="caution">
    <text evidence="9">The sequence shown here is derived from an EMBL/GenBank/DDBJ whole genome shotgun (WGS) entry which is preliminary data.</text>
</comment>
<dbReference type="PANTHER" id="PTHR22850">
    <property type="entry name" value="WD40 REPEAT FAMILY"/>
    <property type="match status" value="1"/>
</dbReference>
<accession>A0A833R4V8</accession>
<evidence type="ECO:0000256" key="3">
    <source>
        <dbReference type="ARBA" id="ARBA00022574"/>
    </source>
</evidence>
<evidence type="ECO:0000256" key="4">
    <source>
        <dbReference type="ARBA" id="ARBA00022737"/>
    </source>
</evidence>
<evidence type="ECO:0000313" key="9">
    <source>
        <dbReference type="EMBL" id="KAF3333677.1"/>
    </source>
</evidence>
<evidence type="ECO:0000256" key="2">
    <source>
        <dbReference type="ARBA" id="ARBA00009341"/>
    </source>
</evidence>
<dbReference type="PROSITE" id="PS50082">
    <property type="entry name" value="WD_REPEATS_2"/>
    <property type="match status" value="3"/>
</dbReference>
<dbReference type="EMBL" id="SWLB01000010">
    <property type="protein sequence ID" value="KAF3333677.1"/>
    <property type="molecule type" value="Genomic_DNA"/>
</dbReference>
<dbReference type="PRINTS" id="PR00320">
    <property type="entry name" value="GPROTEINBRPT"/>
</dbReference>
<sequence length="424" mass="48243">MPKDDEEMRAEIEERLINEEYKIWKKNTPFLYDLVVTHALEWPSLTVQWLPDRDEPAGKDYSVQKMVLGTHTSDNEPNYLMLAQVQLPVEDAEGDARQYEDEHGEIGGFGCATGKVQIIQQINHDGEVNRARYMPQNQFIIATKTVSAEVYVFDYSKHPSKPPLDGTCNPDLRLRGHSSEGYGLSWSVFKDGHLLSGSDDAQICMWDIKGNSKNKTLDALQIFKYHEGVVEDVAWHLRHEYLFGSVGDDHHLLIWDLRSRSQQPVEKVVAHQGEVNCLAFNPFNEWVVATGSTDKTVKLFDLRKISTALHTFDCHKEDVFQVGWSPKNETILASCCLGRRLMVWDLSRIDAEQTPEDAEDGPPELLFIHGGHTSKISDFSWNPCEDWVIASVAEDNILQIWQMAENIYHDDEDELPADESAKGS</sequence>
<organism evidence="9 10">
    <name type="scientific">Carex littledalei</name>
    <dbReference type="NCBI Taxonomy" id="544730"/>
    <lineage>
        <taxon>Eukaryota</taxon>
        <taxon>Viridiplantae</taxon>
        <taxon>Streptophyta</taxon>
        <taxon>Embryophyta</taxon>
        <taxon>Tracheophyta</taxon>
        <taxon>Spermatophyta</taxon>
        <taxon>Magnoliopsida</taxon>
        <taxon>Liliopsida</taxon>
        <taxon>Poales</taxon>
        <taxon>Cyperaceae</taxon>
        <taxon>Cyperoideae</taxon>
        <taxon>Cariceae</taxon>
        <taxon>Carex</taxon>
        <taxon>Carex subgen. Euthyceras</taxon>
    </lineage>
</organism>
<keyword evidence="3 7" id="KW-0853">WD repeat</keyword>
<dbReference type="OrthoDB" id="427795at2759"/>
<keyword evidence="6" id="KW-0539">Nucleus</keyword>
<comment type="subcellular location">
    <subcellularLocation>
        <location evidence="1">Nucleus</location>
    </subcellularLocation>
</comment>
<dbReference type="PROSITE" id="PS00678">
    <property type="entry name" value="WD_REPEATS_1"/>
    <property type="match status" value="1"/>
</dbReference>
<dbReference type="InterPro" id="IPR020472">
    <property type="entry name" value="WD40_PAC1"/>
</dbReference>
<dbReference type="FunFam" id="2.130.10.10:FF:000512">
    <property type="entry name" value="WD-40 repeat-containing protein MSI1"/>
    <property type="match status" value="1"/>
</dbReference>
<keyword evidence="10" id="KW-1185">Reference proteome</keyword>
<dbReference type="InterPro" id="IPR019775">
    <property type="entry name" value="WD40_repeat_CS"/>
</dbReference>
<feature type="repeat" description="WD" evidence="7">
    <location>
        <begin position="369"/>
        <end position="403"/>
    </location>
</feature>
<dbReference type="PROSITE" id="PS50294">
    <property type="entry name" value="WD_REPEATS_REGION"/>
    <property type="match status" value="1"/>
</dbReference>
<dbReference type="Pfam" id="PF12265">
    <property type="entry name" value="CAF1C_H4-bd"/>
    <property type="match status" value="1"/>
</dbReference>
<dbReference type="GO" id="GO:0006325">
    <property type="term" value="P:chromatin organization"/>
    <property type="evidence" value="ECO:0007669"/>
    <property type="project" value="UniProtKB-KW"/>
</dbReference>
<dbReference type="InterPro" id="IPR050459">
    <property type="entry name" value="WD_repeat_RBAP46/RBAP48/MSI1"/>
</dbReference>
<evidence type="ECO:0000256" key="7">
    <source>
        <dbReference type="PROSITE-ProRule" id="PRU00221"/>
    </source>
</evidence>
<dbReference type="GO" id="GO:0005634">
    <property type="term" value="C:nucleus"/>
    <property type="evidence" value="ECO:0007669"/>
    <property type="project" value="UniProtKB-SubCell"/>
</dbReference>
<dbReference type="SUPFAM" id="SSF50978">
    <property type="entry name" value="WD40 repeat-like"/>
    <property type="match status" value="1"/>
</dbReference>
<dbReference type="Proteomes" id="UP000623129">
    <property type="component" value="Unassembled WGS sequence"/>
</dbReference>
<feature type="repeat" description="WD" evidence="7">
    <location>
        <begin position="174"/>
        <end position="216"/>
    </location>
</feature>
<dbReference type="InterPro" id="IPR022052">
    <property type="entry name" value="Histone-bd_RBBP4-like_N"/>
</dbReference>
<reference evidence="9" key="1">
    <citation type="submission" date="2020-01" db="EMBL/GenBank/DDBJ databases">
        <title>Genome sequence of Kobresia littledalei, the first chromosome-level genome in the family Cyperaceae.</title>
        <authorList>
            <person name="Qu G."/>
        </authorList>
    </citation>
    <scope>NUCLEOTIDE SEQUENCE</scope>
    <source>
        <strain evidence="9">C.B.Clarke</strain>
        <tissue evidence="9">Leaf</tissue>
    </source>
</reference>
<keyword evidence="4" id="KW-0677">Repeat</keyword>
<evidence type="ECO:0000313" key="10">
    <source>
        <dbReference type="Proteomes" id="UP000623129"/>
    </source>
</evidence>
<dbReference type="Gene3D" id="2.130.10.10">
    <property type="entry name" value="YVTN repeat-like/Quinoprotein amine dehydrogenase"/>
    <property type="match status" value="1"/>
</dbReference>
<evidence type="ECO:0000256" key="5">
    <source>
        <dbReference type="ARBA" id="ARBA00022853"/>
    </source>
</evidence>
<evidence type="ECO:0000259" key="8">
    <source>
        <dbReference type="Pfam" id="PF12265"/>
    </source>
</evidence>
<evidence type="ECO:0000256" key="6">
    <source>
        <dbReference type="ARBA" id="ARBA00023242"/>
    </source>
</evidence>
<feature type="repeat" description="WD" evidence="7">
    <location>
        <begin position="268"/>
        <end position="303"/>
    </location>
</feature>
<dbReference type="InterPro" id="IPR015943">
    <property type="entry name" value="WD40/YVTN_repeat-like_dom_sf"/>
</dbReference>
<protein>
    <submittedName>
        <fullName evidence="9">Multicopy suppressor of IRA1</fullName>
    </submittedName>
</protein>
<dbReference type="InterPro" id="IPR036322">
    <property type="entry name" value="WD40_repeat_dom_sf"/>
</dbReference>
<dbReference type="InterPro" id="IPR001680">
    <property type="entry name" value="WD40_rpt"/>
</dbReference>
<dbReference type="Pfam" id="PF00400">
    <property type="entry name" value="WD40"/>
    <property type="match status" value="5"/>
</dbReference>
<evidence type="ECO:0000256" key="1">
    <source>
        <dbReference type="ARBA" id="ARBA00004123"/>
    </source>
</evidence>
<proteinExistence type="inferred from homology"/>
<dbReference type="AlphaFoldDB" id="A0A833R4V8"/>
<name>A0A833R4V8_9POAL</name>
<gene>
    <name evidence="9" type="ORF">FCM35_KLT01368</name>
</gene>
<keyword evidence="5" id="KW-0156">Chromatin regulator</keyword>
<feature type="domain" description="Histone-binding protein RBBP4-like N-terminal" evidence="8">
    <location>
        <begin position="19"/>
        <end position="88"/>
    </location>
</feature>
<comment type="similarity">
    <text evidence="2">Belongs to the WD repeat RBAP46/RBAP48/MSI1 family.</text>
</comment>